<name>A0A563VWS6_9CYAN</name>
<evidence type="ECO:0000256" key="2">
    <source>
        <dbReference type="SAM" id="SignalP"/>
    </source>
</evidence>
<feature type="region of interest" description="Disordered" evidence="1">
    <location>
        <begin position="583"/>
        <end position="624"/>
    </location>
</feature>
<accession>A0A563VWS6</accession>
<evidence type="ECO:0000313" key="3">
    <source>
        <dbReference type="EMBL" id="VEP15876.1"/>
    </source>
</evidence>
<reference evidence="3 4" key="1">
    <citation type="submission" date="2019-01" db="EMBL/GenBank/DDBJ databases">
        <authorList>
            <person name="Brito A."/>
        </authorList>
    </citation>
    <scope>NUCLEOTIDE SEQUENCE [LARGE SCALE GENOMIC DNA]</scope>
    <source>
        <strain evidence="3">1</strain>
    </source>
</reference>
<feature type="signal peptide" evidence="2">
    <location>
        <begin position="1"/>
        <end position="19"/>
    </location>
</feature>
<keyword evidence="4" id="KW-1185">Reference proteome</keyword>
<feature type="compositionally biased region" description="Polar residues" evidence="1">
    <location>
        <begin position="589"/>
        <end position="624"/>
    </location>
</feature>
<evidence type="ECO:0000313" key="4">
    <source>
        <dbReference type="Proteomes" id="UP000320055"/>
    </source>
</evidence>
<evidence type="ECO:0000256" key="1">
    <source>
        <dbReference type="SAM" id="MobiDB-lite"/>
    </source>
</evidence>
<keyword evidence="2" id="KW-0732">Signal</keyword>
<gene>
    <name evidence="3" type="ORF">H1P_380027</name>
</gene>
<sequence length="741" mass="81926">MKGAKRSLLIITLTVPLLAACKASTTPKAIEQLDTQPQANHLKGKASVYIQGIETEGDLIVLDFVAINAYERKIKIGDRNNPLVLIDSDGNEYTTIEEELNLQPYTSNNFRIAFSGSEKPKNRNLTLKINSRRDNITSPKITVDNIPLKRGKRVEFATYQPRQIKVANTVVHHPNGSNFTVQEIRFYKQQIEVDFEAVNGFKETVDLAGFSNDVPYLEDEQGHKYSFVPNLNSQFTIPARQTVSGTLQFAGRVPESVQQLSLYFNYQQGSDYERTNRPRIIVANLPGTGSETTTAINQTDSETLAVSDSNTAFVPIEKSLNLQVNHPDGSVMRITKIAVTDNYIETDLSIVNGYRNAVTLNSHSSRAMVLRDNLGNTYKLAPPPQNPQLSIEAEEALQGKFRFLGRIAPNAKTLTLVVNEGNESRTNTTQPYMAIANISLTDTEAENIATLPTNQTLDLQVNHAHGSVIRLKEISFQNDSIITNLGIVNGHRSAIRLNVSRDLRLRDNLGNIYNLATLPQNPEVKISPGETLNGQFVFLGRISPQARYLTLVTNDKYGSEQTTSTQPKIAIANIPVTREQPSEILETNPDPSKTVEVTETSEPTATASNKADSIPSSQNVEQQFNHPNGSVLQLKEVTFQDDSIVADISVTNGHEREIILNQSRGFLLRDNLGNVDYLATIPQNPTVKIPPGQTINGKFVFLGRISPQASSLTLVTNNKHGSDRDYTTQPKMTLANIPVNQ</sequence>
<proteinExistence type="predicted"/>
<dbReference type="EMBL" id="CAACVJ010000312">
    <property type="protein sequence ID" value="VEP15876.1"/>
    <property type="molecule type" value="Genomic_DNA"/>
</dbReference>
<dbReference type="AlphaFoldDB" id="A0A563VWS6"/>
<organism evidence="3 4">
    <name type="scientific">Hyella patelloides LEGE 07179</name>
    <dbReference type="NCBI Taxonomy" id="945734"/>
    <lineage>
        <taxon>Bacteria</taxon>
        <taxon>Bacillati</taxon>
        <taxon>Cyanobacteriota</taxon>
        <taxon>Cyanophyceae</taxon>
        <taxon>Pleurocapsales</taxon>
        <taxon>Hyellaceae</taxon>
        <taxon>Hyella</taxon>
    </lineage>
</organism>
<protein>
    <submittedName>
        <fullName evidence="3">Uncharacterized protein</fullName>
    </submittedName>
</protein>
<feature type="chain" id="PRO_5021802844" evidence="2">
    <location>
        <begin position="20"/>
        <end position="741"/>
    </location>
</feature>
<dbReference type="PROSITE" id="PS51257">
    <property type="entry name" value="PROKAR_LIPOPROTEIN"/>
    <property type="match status" value="1"/>
</dbReference>
<dbReference type="Proteomes" id="UP000320055">
    <property type="component" value="Unassembled WGS sequence"/>
</dbReference>